<gene>
    <name evidence="1" type="ORF">COLO4_23734</name>
</gene>
<reference evidence="2" key="1">
    <citation type="submission" date="2013-09" db="EMBL/GenBank/DDBJ databases">
        <title>Corchorus olitorius genome sequencing.</title>
        <authorList>
            <person name="Alam M."/>
            <person name="Haque M.S."/>
            <person name="Islam M.S."/>
            <person name="Emdad E.M."/>
            <person name="Islam M.M."/>
            <person name="Ahmed B."/>
            <person name="Halim A."/>
            <person name="Hossen Q.M.M."/>
            <person name="Hossain M.Z."/>
            <person name="Ahmed R."/>
            <person name="Khan M.M."/>
            <person name="Islam R."/>
            <person name="Rashid M.M."/>
            <person name="Khan S.A."/>
            <person name="Rahman M.S."/>
            <person name="Alam M."/>
            <person name="Yahiya A.S."/>
            <person name="Khan M.S."/>
            <person name="Azam M.S."/>
            <person name="Haque T."/>
            <person name="Lashkar M.Z.H."/>
            <person name="Akhand A.I."/>
            <person name="Morshed G."/>
            <person name="Roy S."/>
            <person name="Uddin K.S."/>
            <person name="Rabeya T."/>
            <person name="Hossain A.S."/>
            <person name="Chowdhury A."/>
            <person name="Snigdha A.R."/>
            <person name="Mortoza M.S."/>
            <person name="Matin S.A."/>
            <person name="Hoque S.M.E."/>
            <person name="Islam M.K."/>
            <person name="Roy D.K."/>
            <person name="Haider R."/>
            <person name="Moosa M.M."/>
            <person name="Elias S.M."/>
            <person name="Hasan A.M."/>
            <person name="Jahan S."/>
            <person name="Shafiuddin M."/>
            <person name="Mahmood N."/>
            <person name="Shommy N.S."/>
        </authorList>
    </citation>
    <scope>NUCLEOTIDE SEQUENCE [LARGE SCALE GENOMIC DNA]</scope>
    <source>
        <strain evidence="2">cv. O-4</strain>
    </source>
</reference>
<protein>
    <submittedName>
        <fullName evidence="1">Uncharacterized protein</fullName>
    </submittedName>
</protein>
<dbReference type="EMBL" id="AWUE01018336">
    <property type="protein sequence ID" value="OMO81160.1"/>
    <property type="molecule type" value="Genomic_DNA"/>
</dbReference>
<dbReference type="Proteomes" id="UP000187203">
    <property type="component" value="Unassembled WGS sequence"/>
</dbReference>
<name>A0A1R3IF16_9ROSI</name>
<comment type="caution">
    <text evidence="1">The sequence shown here is derived from an EMBL/GenBank/DDBJ whole genome shotgun (WGS) entry which is preliminary data.</text>
</comment>
<accession>A0A1R3IF16</accession>
<organism evidence="1 2">
    <name type="scientific">Corchorus olitorius</name>
    <dbReference type="NCBI Taxonomy" id="93759"/>
    <lineage>
        <taxon>Eukaryota</taxon>
        <taxon>Viridiplantae</taxon>
        <taxon>Streptophyta</taxon>
        <taxon>Embryophyta</taxon>
        <taxon>Tracheophyta</taxon>
        <taxon>Spermatophyta</taxon>
        <taxon>Magnoliopsida</taxon>
        <taxon>eudicotyledons</taxon>
        <taxon>Gunneridae</taxon>
        <taxon>Pentapetalae</taxon>
        <taxon>rosids</taxon>
        <taxon>malvids</taxon>
        <taxon>Malvales</taxon>
        <taxon>Malvaceae</taxon>
        <taxon>Grewioideae</taxon>
        <taxon>Apeibeae</taxon>
        <taxon>Corchorus</taxon>
    </lineage>
</organism>
<dbReference type="AlphaFoldDB" id="A0A1R3IF16"/>
<sequence length="33" mass="3974">MAIKEREAIFRDRLKTIQDQPWTGWSLRITGKQ</sequence>
<keyword evidence="2" id="KW-1185">Reference proteome</keyword>
<evidence type="ECO:0000313" key="1">
    <source>
        <dbReference type="EMBL" id="OMO81160.1"/>
    </source>
</evidence>
<proteinExistence type="predicted"/>
<evidence type="ECO:0000313" key="2">
    <source>
        <dbReference type="Proteomes" id="UP000187203"/>
    </source>
</evidence>